<dbReference type="CDD" id="cd00130">
    <property type="entry name" value="PAS"/>
    <property type="match status" value="1"/>
</dbReference>
<dbReference type="InterPro" id="IPR001633">
    <property type="entry name" value="EAL_dom"/>
</dbReference>
<evidence type="ECO:0000259" key="6">
    <source>
        <dbReference type="PROSITE" id="PS50113"/>
    </source>
</evidence>
<dbReference type="PROSITE" id="PS50112">
    <property type="entry name" value="PAS"/>
    <property type="match status" value="1"/>
</dbReference>
<dbReference type="Gene3D" id="3.30.450.20">
    <property type="entry name" value="PAS domain"/>
    <property type="match status" value="1"/>
</dbReference>
<evidence type="ECO:0000313" key="11">
    <source>
        <dbReference type="Proteomes" id="UP001597106"/>
    </source>
</evidence>
<dbReference type="Pfam" id="PF00990">
    <property type="entry name" value="GGDEF"/>
    <property type="match status" value="1"/>
</dbReference>
<dbReference type="CDD" id="cd01948">
    <property type="entry name" value="EAL"/>
    <property type="match status" value="1"/>
</dbReference>
<reference evidence="11" key="1">
    <citation type="journal article" date="2019" name="Int. J. Syst. Evol. Microbiol.">
        <title>The Global Catalogue of Microorganisms (GCM) 10K type strain sequencing project: providing services to taxonomists for standard genome sequencing and annotation.</title>
        <authorList>
            <consortium name="The Broad Institute Genomics Platform"/>
            <consortium name="The Broad Institute Genome Sequencing Center for Infectious Disease"/>
            <person name="Wu L."/>
            <person name="Ma J."/>
        </authorList>
    </citation>
    <scope>NUCLEOTIDE SEQUENCE [LARGE SCALE GENOMIC DNA]</scope>
    <source>
        <strain evidence="11">CCUG 59685</strain>
    </source>
</reference>
<evidence type="ECO:0000259" key="7">
    <source>
        <dbReference type="PROSITE" id="PS50839"/>
    </source>
</evidence>
<dbReference type="PROSITE" id="PS50883">
    <property type="entry name" value="EAL"/>
    <property type="match status" value="1"/>
</dbReference>
<dbReference type="InterPro" id="IPR000014">
    <property type="entry name" value="PAS"/>
</dbReference>
<comment type="caution">
    <text evidence="10">The sequence shown here is derived from an EMBL/GenBank/DDBJ whole genome shotgun (WGS) entry which is preliminary data.</text>
</comment>
<dbReference type="Proteomes" id="UP001597106">
    <property type="component" value="Unassembled WGS sequence"/>
</dbReference>
<evidence type="ECO:0000259" key="8">
    <source>
        <dbReference type="PROSITE" id="PS50883"/>
    </source>
</evidence>
<dbReference type="SUPFAM" id="SSF55073">
    <property type="entry name" value="Nucleotide cyclase"/>
    <property type="match status" value="1"/>
</dbReference>
<comment type="subcellular location">
    <subcellularLocation>
        <location evidence="1">Membrane</location>
    </subcellularLocation>
</comment>
<dbReference type="CDD" id="cd01949">
    <property type="entry name" value="GGDEF"/>
    <property type="match status" value="1"/>
</dbReference>
<evidence type="ECO:0000259" key="9">
    <source>
        <dbReference type="PROSITE" id="PS50887"/>
    </source>
</evidence>
<dbReference type="InterPro" id="IPR035919">
    <property type="entry name" value="EAL_sf"/>
</dbReference>
<dbReference type="InterPro" id="IPR000700">
    <property type="entry name" value="PAS-assoc_C"/>
</dbReference>
<name>A0ABW3GLI8_9PROT</name>
<dbReference type="SMART" id="SM00086">
    <property type="entry name" value="PAC"/>
    <property type="match status" value="1"/>
</dbReference>
<evidence type="ECO:0000313" key="10">
    <source>
        <dbReference type="EMBL" id="MFD0929487.1"/>
    </source>
</evidence>
<dbReference type="PROSITE" id="PS50887">
    <property type="entry name" value="GGDEF"/>
    <property type="match status" value="1"/>
</dbReference>
<dbReference type="InterPro" id="IPR013655">
    <property type="entry name" value="PAS_fold_3"/>
</dbReference>
<evidence type="ECO:0000256" key="2">
    <source>
        <dbReference type="ARBA" id="ARBA00022692"/>
    </source>
</evidence>
<dbReference type="Gene3D" id="3.20.20.450">
    <property type="entry name" value="EAL domain"/>
    <property type="match status" value="1"/>
</dbReference>
<keyword evidence="4" id="KW-0472">Membrane</keyword>
<dbReference type="NCBIfam" id="TIGR00254">
    <property type="entry name" value="GGDEF"/>
    <property type="match status" value="1"/>
</dbReference>
<dbReference type="Pfam" id="PF00563">
    <property type="entry name" value="EAL"/>
    <property type="match status" value="1"/>
</dbReference>
<accession>A0ABW3GLI8</accession>
<dbReference type="InterPro" id="IPR035965">
    <property type="entry name" value="PAS-like_dom_sf"/>
</dbReference>
<organism evidence="10 11">
    <name type="scientific">Methylophilus glucosoxydans</name>
    <dbReference type="NCBI Taxonomy" id="752553"/>
    <lineage>
        <taxon>Bacteria</taxon>
        <taxon>Pseudomonadati</taxon>
        <taxon>Pseudomonadota</taxon>
        <taxon>Betaproteobacteria</taxon>
        <taxon>Nitrosomonadales</taxon>
        <taxon>Methylophilaceae</taxon>
        <taxon>Methylophilus</taxon>
    </lineage>
</organism>
<dbReference type="Pfam" id="PF03924">
    <property type="entry name" value="CHASE"/>
    <property type="match status" value="1"/>
</dbReference>
<dbReference type="SUPFAM" id="SSF55785">
    <property type="entry name" value="PYP-like sensor domain (PAS domain)"/>
    <property type="match status" value="1"/>
</dbReference>
<evidence type="ECO:0000256" key="4">
    <source>
        <dbReference type="ARBA" id="ARBA00023136"/>
    </source>
</evidence>
<dbReference type="InterPro" id="IPR029787">
    <property type="entry name" value="Nucleotide_cyclase"/>
</dbReference>
<gene>
    <name evidence="10" type="ORF">ACFQ1T_06805</name>
</gene>
<dbReference type="PROSITE" id="PS50839">
    <property type="entry name" value="CHASE"/>
    <property type="match status" value="1"/>
</dbReference>
<keyword evidence="2" id="KW-0812">Transmembrane</keyword>
<feature type="domain" description="PAS" evidence="5">
    <location>
        <begin position="357"/>
        <end position="429"/>
    </location>
</feature>
<dbReference type="Gene3D" id="3.30.450.350">
    <property type="entry name" value="CHASE domain"/>
    <property type="match status" value="1"/>
</dbReference>
<feature type="domain" description="PAC" evidence="6">
    <location>
        <begin position="433"/>
        <end position="486"/>
    </location>
</feature>
<proteinExistence type="predicted"/>
<dbReference type="PROSITE" id="PS50113">
    <property type="entry name" value="PAC"/>
    <property type="match status" value="1"/>
</dbReference>
<evidence type="ECO:0000256" key="3">
    <source>
        <dbReference type="ARBA" id="ARBA00022989"/>
    </source>
</evidence>
<dbReference type="SMART" id="SM00052">
    <property type="entry name" value="EAL"/>
    <property type="match status" value="1"/>
</dbReference>
<dbReference type="InterPro" id="IPR006189">
    <property type="entry name" value="CHASE_dom"/>
</dbReference>
<evidence type="ECO:0000259" key="5">
    <source>
        <dbReference type="PROSITE" id="PS50112"/>
    </source>
</evidence>
<feature type="domain" description="CHASE" evidence="7">
    <location>
        <begin position="143"/>
        <end position="300"/>
    </location>
</feature>
<feature type="domain" description="EAL" evidence="8">
    <location>
        <begin position="659"/>
        <end position="914"/>
    </location>
</feature>
<dbReference type="PANTHER" id="PTHR44757:SF2">
    <property type="entry name" value="BIOFILM ARCHITECTURE MAINTENANCE PROTEIN MBAA"/>
    <property type="match status" value="1"/>
</dbReference>
<dbReference type="Pfam" id="PF08447">
    <property type="entry name" value="PAS_3"/>
    <property type="match status" value="1"/>
</dbReference>
<dbReference type="SMART" id="SM01079">
    <property type="entry name" value="CHASE"/>
    <property type="match status" value="1"/>
</dbReference>
<dbReference type="InterPro" id="IPR043128">
    <property type="entry name" value="Rev_trsase/Diguanyl_cyclase"/>
</dbReference>
<keyword evidence="3" id="KW-1133">Transmembrane helix</keyword>
<dbReference type="PANTHER" id="PTHR44757">
    <property type="entry name" value="DIGUANYLATE CYCLASE DGCP"/>
    <property type="match status" value="1"/>
</dbReference>
<dbReference type="InterPro" id="IPR052155">
    <property type="entry name" value="Biofilm_reg_signaling"/>
</dbReference>
<dbReference type="Gene3D" id="3.30.70.270">
    <property type="match status" value="1"/>
</dbReference>
<dbReference type="SMART" id="SM00267">
    <property type="entry name" value="GGDEF"/>
    <property type="match status" value="1"/>
</dbReference>
<dbReference type="InterPro" id="IPR001610">
    <property type="entry name" value="PAC"/>
</dbReference>
<dbReference type="RefSeq" id="WP_379075122.1">
    <property type="nucleotide sequence ID" value="NZ_JBHTJW010000002.1"/>
</dbReference>
<dbReference type="EMBL" id="JBHTJW010000002">
    <property type="protein sequence ID" value="MFD0929487.1"/>
    <property type="molecule type" value="Genomic_DNA"/>
</dbReference>
<dbReference type="NCBIfam" id="TIGR00229">
    <property type="entry name" value="sensory_box"/>
    <property type="match status" value="1"/>
</dbReference>
<dbReference type="InterPro" id="IPR000160">
    <property type="entry name" value="GGDEF_dom"/>
</dbReference>
<dbReference type="SUPFAM" id="SSF141868">
    <property type="entry name" value="EAL domain-like"/>
    <property type="match status" value="1"/>
</dbReference>
<dbReference type="SMART" id="SM00091">
    <property type="entry name" value="PAS"/>
    <property type="match status" value="1"/>
</dbReference>
<feature type="domain" description="GGDEF" evidence="9">
    <location>
        <begin position="518"/>
        <end position="650"/>
    </location>
</feature>
<evidence type="ECO:0000256" key="1">
    <source>
        <dbReference type="ARBA" id="ARBA00004370"/>
    </source>
</evidence>
<sequence length="924" mass="105557">MFRIRIASWQQLLTSRWLALVILACGLQLTVLLWMNAREHAEALQAVKFRQAVLSATEAVQHRMDAYREVLTGVEHLYLSSQFVSSKEFREYVNDYTQSDQYGSLNAIGFIKYIHLNYPETFKDLETPVKSLLARLEFVQGDDELAPVLYIEPRNDQNQEILLKNTFLDARLRADLLQASETQQIVMSGQSTGSPQMGHPYFLHAPVYHGRPDEISETDRRRMLNGWVFLRFDVHAFLAEALQVVELRQVHFDVFDLNGKEGQTPLYHSPSGEEAHPHEHAARFSAAQTMNMHGHLWSMRARSTPAFEAVTDLREANQVAVMGVLTSVLLAGLAYLSMVRSRARETVEKYSQALTSSEQRWKFAMESTGDGVWDWNVTDSRVVFSDHWKRMFGFAPHELAHTPATWQQRIHPEDIESVQALQQQVLDGEREQFAIEYRMLCKDGSWKWVFDRGMVLMRDEAGKPTRILGTLADISKIKQSEEVVWQFANVDTLTGLPNRRMFFERLEQALLTIKSSSQKLAIIFLDLDRFKEVNDTQGHDQGDRLLMQAGKRLSACVGNKDLVARLGGDEFVLMLGDATAGYVEALAQRVLQTLSQPFQLDDTLAYVSSSLGIAIFPDDASNKEDLMKRVDQAMYASKQKGGNCFTYFTPRMQQHAENRMRLSHDLRQAITNQEFFLEYQPVVNLQTNQVVKAEALLRWQHPVKGLIPPMEFIGIAEDNLLIAPIGEWVFKTAIAQCKSWRLSLHPQFQMAINKSPVQFAPDHRKQEDWLSEMGQHPEFNGMVVIEITERLLLDANTHVSERLAQYRQAGVQVALDDFGTGYSALSYLKKFSIDYVKIDRSFVRELGVSSQDGALCQAIIVMAHSLGMQVIAEGIENLRQLRILQEMGCDFGQGYYFSPPLRTEDFVAWYQAWQRQTVISTRHP</sequence>
<dbReference type="InterPro" id="IPR042240">
    <property type="entry name" value="CHASE_sf"/>
</dbReference>
<keyword evidence="11" id="KW-1185">Reference proteome</keyword>
<protein>
    <submittedName>
        <fullName evidence="10">EAL domain-containing protein</fullName>
    </submittedName>
</protein>